<evidence type="ECO:0000313" key="13">
    <source>
        <dbReference type="WBParaSite" id="Hba_13386"/>
    </source>
</evidence>
<dbReference type="Proteomes" id="UP000095283">
    <property type="component" value="Unplaced"/>
</dbReference>
<dbReference type="InterPro" id="IPR001628">
    <property type="entry name" value="Znf_hrmn_rcpt"/>
</dbReference>
<keyword evidence="4" id="KW-0863">Zinc-finger</keyword>
<protein>
    <submittedName>
        <fullName evidence="13">Nuclear receptor domain-containing protein</fullName>
    </submittedName>
</protein>
<dbReference type="PROSITE" id="PS51030">
    <property type="entry name" value="NUCLEAR_REC_DBD_2"/>
    <property type="match status" value="1"/>
</dbReference>
<feature type="domain" description="Nuclear receptor" evidence="11">
    <location>
        <begin position="5"/>
        <end position="86"/>
    </location>
</feature>
<dbReference type="SUPFAM" id="SSF57716">
    <property type="entry name" value="Glucocorticoid receptor-like (DNA-binding domain)"/>
    <property type="match status" value="1"/>
</dbReference>
<evidence type="ECO:0000313" key="12">
    <source>
        <dbReference type="Proteomes" id="UP000095283"/>
    </source>
</evidence>
<evidence type="ECO:0000256" key="7">
    <source>
        <dbReference type="ARBA" id="ARBA00023125"/>
    </source>
</evidence>
<dbReference type="Pfam" id="PF00105">
    <property type="entry name" value="zf-C4"/>
    <property type="match status" value="1"/>
</dbReference>
<keyword evidence="6" id="KW-0805">Transcription regulation</keyword>
<evidence type="ECO:0000256" key="8">
    <source>
        <dbReference type="ARBA" id="ARBA00023163"/>
    </source>
</evidence>
<dbReference type="PROSITE" id="PS00031">
    <property type="entry name" value="NUCLEAR_REC_DBD_1"/>
    <property type="match status" value="1"/>
</dbReference>
<comment type="similarity">
    <text evidence="2">Belongs to the nuclear hormone receptor family.</text>
</comment>
<proteinExistence type="inferred from homology"/>
<reference evidence="13" key="1">
    <citation type="submission" date="2016-11" db="UniProtKB">
        <authorList>
            <consortium name="WormBaseParasite"/>
        </authorList>
    </citation>
    <scope>IDENTIFICATION</scope>
</reference>
<keyword evidence="3" id="KW-0479">Metal-binding</keyword>
<dbReference type="InterPro" id="IPR013088">
    <property type="entry name" value="Znf_NHR/GATA"/>
</dbReference>
<evidence type="ECO:0000256" key="10">
    <source>
        <dbReference type="ARBA" id="ARBA00023242"/>
    </source>
</evidence>
<evidence type="ECO:0000256" key="2">
    <source>
        <dbReference type="ARBA" id="ARBA00005993"/>
    </source>
</evidence>
<dbReference type="InterPro" id="IPR050274">
    <property type="entry name" value="Nuclear_hormone_rcpt_NR2"/>
</dbReference>
<evidence type="ECO:0000256" key="9">
    <source>
        <dbReference type="ARBA" id="ARBA00023170"/>
    </source>
</evidence>
<accession>A0A1I7X7L7</accession>
<name>A0A1I7X7L7_HETBA</name>
<keyword evidence="10" id="KW-0539">Nucleus</keyword>
<dbReference type="Gene3D" id="3.30.50.10">
    <property type="entry name" value="Erythroid Transcription Factor GATA-1, subunit A"/>
    <property type="match status" value="1"/>
</dbReference>
<keyword evidence="7" id="KW-0238">DNA-binding</keyword>
<evidence type="ECO:0000256" key="6">
    <source>
        <dbReference type="ARBA" id="ARBA00023015"/>
    </source>
</evidence>
<dbReference type="PRINTS" id="PR00047">
    <property type="entry name" value="STROIDFINGER"/>
</dbReference>
<dbReference type="PANTHER" id="PTHR24083">
    <property type="entry name" value="NUCLEAR HORMONE RECEPTOR"/>
    <property type="match status" value="1"/>
</dbReference>
<keyword evidence="5" id="KW-0862">Zinc</keyword>
<keyword evidence="8" id="KW-0804">Transcription</keyword>
<dbReference type="AlphaFoldDB" id="A0A1I7X7L7"/>
<evidence type="ECO:0000256" key="4">
    <source>
        <dbReference type="ARBA" id="ARBA00022771"/>
    </source>
</evidence>
<comment type="subcellular location">
    <subcellularLocation>
        <location evidence="1">Nucleus</location>
    </subcellularLocation>
</comment>
<dbReference type="SMART" id="SM00399">
    <property type="entry name" value="ZnF_C4"/>
    <property type="match status" value="1"/>
</dbReference>
<organism evidence="12 13">
    <name type="scientific">Heterorhabditis bacteriophora</name>
    <name type="common">Entomopathogenic nematode worm</name>
    <dbReference type="NCBI Taxonomy" id="37862"/>
    <lineage>
        <taxon>Eukaryota</taxon>
        <taxon>Metazoa</taxon>
        <taxon>Ecdysozoa</taxon>
        <taxon>Nematoda</taxon>
        <taxon>Chromadorea</taxon>
        <taxon>Rhabditida</taxon>
        <taxon>Rhabditina</taxon>
        <taxon>Rhabditomorpha</taxon>
        <taxon>Strongyloidea</taxon>
        <taxon>Heterorhabditidae</taxon>
        <taxon>Heterorhabditis</taxon>
    </lineage>
</organism>
<dbReference type="FunFam" id="3.30.50.10:FF:000030">
    <property type="entry name" value="Nuclear Hormone Receptor family"/>
    <property type="match status" value="1"/>
</dbReference>
<dbReference type="GO" id="GO:0043565">
    <property type="term" value="F:sequence-specific DNA binding"/>
    <property type="evidence" value="ECO:0007669"/>
    <property type="project" value="InterPro"/>
</dbReference>
<dbReference type="GO" id="GO:0003700">
    <property type="term" value="F:DNA-binding transcription factor activity"/>
    <property type="evidence" value="ECO:0007669"/>
    <property type="project" value="InterPro"/>
</dbReference>
<evidence type="ECO:0000256" key="1">
    <source>
        <dbReference type="ARBA" id="ARBA00004123"/>
    </source>
</evidence>
<evidence type="ECO:0000259" key="11">
    <source>
        <dbReference type="PROSITE" id="PS51030"/>
    </source>
</evidence>
<evidence type="ECO:0000256" key="3">
    <source>
        <dbReference type="ARBA" id="ARBA00022723"/>
    </source>
</evidence>
<evidence type="ECO:0000256" key="5">
    <source>
        <dbReference type="ARBA" id="ARBA00022833"/>
    </source>
</evidence>
<dbReference type="GO" id="GO:0005634">
    <property type="term" value="C:nucleus"/>
    <property type="evidence" value="ECO:0007669"/>
    <property type="project" value="UniProtKB-SubCell"/>
</dbReference>
<dbReference type="CDD" id="cd07164">
    <property type="entry name" value="NR_DBD_PNR_like_1"/>
    <property type="match status" value="1"/>
</dbReference>
<keyword evidence="12" id="KW-1185">Reference proteome</keyword>
<keyword evidence="9" id="KW-0675">Receptor</keyword>
<dbReference type="GO" id="GO:0008270">
    <property type="term" value="F:zinc ion binding"/>
    <property type="evidence" value="ECO:0007669"/>
    <property type="project" value="UniProtKB-KW"/>
</dbReference>
<sequence length="160" mass="18454">MMKPEVPCLVCGDRASGRHYGVLSCDGCRGFFKRYANNKRSIRRNLHYSCKDGGRCIIDVVRRNQCQACRFDKCLRVNMNRHAVQHERMKATKETRNRINLDDIPYSMVTTRPAYDIRLVLPKSHIKLADKHIEFSSNVIFPAVKMQDVTAISATYILMS</sequence>
<dbReference type="WBParaSite" id="Hba_13386">
    <property type="protein sequence ID" value="Hba_13386"/>
    <property type="gene ID" value="Hba_13386"/>
</dbReference>